<dbReference type="EMBL" id="JAMQJY010000001">
    <property type="protein sequence ID" value="MCM2676219.1"/>
    <property type="molecule type" value="Genomic_DNA"/>
</dbReference>
<sequence length="255" mass="28533">MSTVQSVTRALSILNVLAEHPNGIKITTLASELELSKATVHRLLATLISSNYVRQDPDTERYKIGYQIVSLATHFLNHFDIIEVAKPHLTKLSNDINETVHLCIEDKGQALYIDKIESTQPIAMYSRIGTRAPMYCTAVGKVLLSGMSPTKYGEVVQEIQFNQVTTHTINSAESLATEIKLVKEQKYAIDEQEITEGVRCLAFPLYNFKGEIVASFSVSGPVNRITEQYLHDSLKEKMRETANTISRELGHLHSL</sequence>
<evidence type="ECO:0000256" key="1">
    <source>
        <dbReference type="ARBA" id="ARBA00023015"/>
    </source>
</evidence>
<keyword evidence="2" id="KW-0238">DNA-binding</keyword>
<evidence type="ECO:0000256" key="2">
    <source>
        <dbReference type="ARBA" id="ARBA00023125"/>
    </source>
</evidence>
<reference evidence="6" key="1">
    <citation type="submission" date="2022-06" db="EMBL/GenBank/DDBJ databases">
        <title>Alkalicoccobacillus porphyridii sp. nov., isolated from a marine red alga, Porphyridium purpureum and reclassification of Shouchella plakortidis and Shouchella gibsonii as Alkalicoccobacillus plakortidis comb. nov. and Alkalicoccobacillus gibsonii comb. nov.</title>
        <authorList>
            <person name="Kim K.H."/>
            <person name="Lee J.K."/>
            <person name="Han D.M."/>
            <person name="Baek J.H."/>
            <person name="Jeon C.O."/>
        </authorList>
    </citation>
    <scope>NUCLEOTIDE SEQUENCE</scope>
    <source>
        <strain evidence="6">DSM 19153</strain>
    </source>
</reference>
<dbReference type="PANTHER" id="PTHR30136">
    <property type="entry name" value="HELIX-TURN-HELIX TRANSCRIPTIONAL REGULATOR, ICLR FAMILY"/>
    <property type="match status" value="1"/>
</dbReference>
<dbReference type="PANTHER" id="PTHR30136:SF35">
    <property type="entry name" value="HTH-TYPE TRANSCRIPTIONAL REGULATOR RV1719"/>
    <property type="match status" value="1"/>
</dbReference>
<dbReference type="SUPFAM" id="SSF55781">
    <property type="entry name" value="GAF domain-like"/>
    <property type="match status" value="1"/>
</dbReference>
<dbReference type="InterPro" id="IPR014757">
    <property type="entry name" value="Tscrpt_reg_IclR_C"/>
</dbReference>
<dbReference type="Pfam" id="PF01614">
    <property type="entry name" value="IclR_C"/>
    <property type="match status" value="1"/>
</dbReference>
<evidence type="ECO:0000259" key="5">
    <source>
        <dbReference type="PROSITE" id="PS51078"/>
    </source>
</evidence>
<dbReference type="Gene3D" id="3.30.450.40">
    <property type="match status" value="1"/>
</dbReference>
<dbReference type="PROSITE" id="PS51077">
    <property type="entry name" value="HTH_ICLR"/>
    <property type="match status" value="1"/>
</dbReference>
<dbReference type="PROSITE" id="PS51078">
    <property type="entry name" value="ICLR_ED"/>
    <property type="match status" value="1"/>
</dbReference>
<feature type="domain" description="HTH iclR-type" evidence="4">
    <location>
        <begin position="4"/>
        <end position="66"/>
    </location>
</feature>
<dbReference type="SUPFAM" id="SSF46785">
    <property type="entry name" value="Winged helix' DNA-binding domain"/>
    <property type="match status" value="1"/>
</dbReference>
<dbReference type="InterPro" id="IPR050707">
    <property type="entry name" value="HTH_MetabolicPath_Reg"/>
</dbReference>
<keyword evidence="3" id="KW-0804">Transcription</keyword>
<name>A0ABT0XJY5_9BACI</name>
<evidence type="ECO:0000313" key="7">
    <source>
        <dbReference type="Proteomes" id="UP001203665"/>
    </source>
</evidence>
<dbReference type="RefSeq" id="WP_251608048.1">
    <property type="nucleotide sequence ID" value="NZ_JAMQJY010000001.1"/>
</dbReference>
<dbReference type="InterPro" id="IPR005471">
    <property type="entry name" value="Tscrpt_reg_IclR_N"/>
</dbReference>
<keyword evidence="7" id="KW-1185">Reference proteome</keyword>
<protein>
    <submittedName>
        <fullName evidence="6">IclR family transcriptional regulator</fullName>
    </submittedName>
</protein>
<feature type="domain" description="IclR-ED" evidence="5">
    <location>
        <begin position="67"/>
        <end position="251"/>
    </location>
</feature>
<dbReference type="InterPro" id="IPR036390">
    <property type="entry name" value="WH_DNA-bd_sf"/>
</dbReference>
<comment type="caution">
    <text evidence="6">The sequence shown here is derived from an EMBL/GenBank/DDBJ whole genome shotgun (WGS) entry which is preliminary data.</text>
</comment>
<accession>A0ABT0XJY5</accession>
<evidence type="ECO:0000256" key="3">
    <source>
        <dbReference type="ARBA" id="ARBA00023163"/>
    </source>
</evidence>
<dbReference type="InterPro" id="IPR036388">
    <property type="entry name" value="WH-like_DNA-bd_sf"/>
</dbReference>
<gene>
    <name evidence="6" type="ORF">NDM98_12420</name>
</gene>
<dbReference type="Gene3D" id="1.10.10.10">
    <property type="entry name" value="Winged helix-like DNA-binding domain superfamily/Winged helix DNA-binding domain"/>
    <property type="match status" value="1"/>
</dbReference>
<evidence type="ECO:0000313" key="6">
    <source>
        <dbReference type="EMBL" id="MCM2676219.1"/>
    </source>
</evidence>
<dbReference type="Proteomes" id="UP001203665">
    <property type="component" value="Unassembled WGS sequence"/>
</dbReference>
<keyword evidence="1" id="KW-0805">Transcription regulation</keyword>
<dbReference type="InterPro" id="IPR029016">
    <property type="entry name" value="GAF-like_dom_sf"/>
</dbReference>
<dbReference type="Pfam" id="PF09339">
    <property type="entry name" value="HTH_IclR"/>
    <property type="match status" value="1"/>
</dbReference>
<proteinExistence type="predicted"/>
<evidence type="ECO:0000259" key="4">
    <source>
        <dbReference type="PROSITE" id="PS51077"/>
    </source>
</evidence>
<dbReference type="SMART" id="SM00346">
    <property type="entry name" value="HTH_ICLR"/>
    <property type="match status" value="1"/>
</dbReference>
<organism evidence="6 7">
    <name type="scientific">Alkalicoccobacillus plakortidis</name>
    <dbReference type="NCBI Taxonomy" id="444060"/>
    <lineage>
        <taxon>Bacteria</taxon>
        <taxon>Bacillati</taxon>
        <taxon>Bacillota</taxon>
        <taxon>Bacilli</taxon>
        <taxon>Bacillales</taxon>
        <taxon>Bacillaceae</taxon>
        <taxon>Alkalicoccobacillus</taxon>
    </lineage>
</organism>